<feature type="transmembrane region" description="Helical" evidence="1">
    <location>
        <begin position="126"/>
        <end position="151"/>
    </location>
</feature>
<reference evidence="2" key="1">
    <citation type="submission" date="2022-11" db="EMBL/GenBank/DDBJ databases">
        <title>Lacinutrix neustonica HL-RS19T sp. nov., isolated from the surface microlayer sample of brackish Lake Shihwa.</title>
        <authorList>
            <person name="Choi J.Y."/>
            <person name="Hwang C.Y."/>
        </authorList>
    </citation>
    <scope>NUCLEOTIDE SEQUENCE</scope>
    <source>
        <strain evidence="2">HL-RS19</strain>
    </source>
</reference>
<keyword evidence="1" id="KW-1133">Transmembrane helix</keyword>
<feature type="transmembrane region" description="Helical" evidence="1">
    <location>
        <begin position="42"/>
        <end position="64"/>
    </location>
</feature>
<proteinExistence type="predicted"/>
<keyword evidence="1" id="KW-0472">Membrane</keyword>
<dbReference type="AlphaFoldDB" id="A0A9E8SCK4"/>
<feature type="transmembrane region" description="Helical" evidence="1">
    <location>
        <begin position="12"/>
        <end position="30"/>
    </location>
</feature>
<keyword evidence="1" id="KW-0812">Transmembrane</keyword>
<organism evidence="2 3">
    <name type="scientific">Lacinutrix neustonica</name>
    <dbReference type="NCBI Taxonomy" id="2980107"/>
    <lineage>
        <taxon>Bacteria</taxon>
        <taxon>Pseudomonadati</taxon>
        <taxon>Bacteroidota</taxon>
        <taxon>Flavobacteriia</taxon>
        <taxon>Flavobacteriales</taxon>
        <taxon>Flavobacteriaceae</taxon>
        <taxon>Lacinutrix</taxon>
    </lineage>
</organism>
<protein>
    <submittedName>
        <fullName evidence="2">Uncharacterized protein</fullName>
    </submittedName>
</protein>
<evidence type="ECO:0000313" key="2">
    <source>
        <dbReference type="EMBL" id="WAC01101.1"/>
    </source>
</evidence>
<gene>
    <name evidence="2" type="ORF">N7U66_13085</name>
</gene>
<sequence>MIASIFSKSKPINFLIVFIITVIAVLAALYSDSESEITALNLFKVLPVFIGCYFSILLLDFIVSKNSLSQKSNYEVLLFSVFVTAIPQLFLHPHLVFSNLIILLALRRMISIHKQKETLKKLFDSGFLIGLASLFYFTVYLILPFNLYWLFYSMQKLRLKK</sequence>
<dbReference type="KEGG" id="lnu:N7U66_13085"/>
<feature type="transmembrane region" description="Helical" evidence="1">
    <location>
        <begin position="76"/>
        <end position="106"/>
    </location>
</feature>
<dbReference type="EMBL" id="CP113088">
    <property type="protein sequence ID" value="WAC01101.1"/>
    <property type="molecule type" value="Genomic_DNA"/>
</dbReference>
<name>A0A9E8SCK4_9FLAO</name>
<evidence type="ECO:0000256" key="1">
    <source>
        <dbReference type="SAM" id="Phobius"/>
    </source>
</evidence>
<accession>A0A9E8SCK4</accession>
<dbReference type="RefSeq" id="WP_267675687.1">
    <property type="nucleotide sequence ID" value="NZ_CP113088.1"/>
</dbReference>
<keyword evidence="3" id="KW-1185">Reference proteome</keyword>
<evidence type="ECO:0000313" key="3">
    <source>
        <dbReference type="Proteomes" id="UP001164705"/>
    </source>
</evidence>
<dbReference type="Proteomes" id="UP001164705">
    <property type="component" value="Chromosome"/>
</dbReference>